<reference evidence="2" key="1">
    <citation type="submission" date="2020-06" db="EMBL/GenBank/DDBJ databases">
        <title>Analysis procedures for assessing recovery of high quality, complete, closed genomes from Nanopore long read metagenome sequencing.</title>
        <authorList>
            <person name="Bessarab I."/>
            <person name="Arumugam K."/>
            <person name="Haryono M."/>
            <person name="Liu X."/>
            <person name="Roy S."/>
            <person name="Zuniga-Montanez R.E."/>
            <person name="Qiu G."/>
            <person name="Drautz-Moses D.I."/>
            <person name="Law Y.Y."/>
            <person name="Wuertz S."/>
            <person name="Lauro F.M."/>
            <person name="Huson D.H."/>
            <person name="Williams R.B."/>
        </authorList>
    </citation>
    <scope>NUCLEOTIDE SEQUENCE [LARGE SCALE GENOMIC DNA]</scope>
    <source>
        <strain evidence="2">SSD2</strain>
    </source>
</reference>
<dbReference type="EMBL" id="CP059265">
    <property type="protein sequence ID" value="QLQ33208.1"/>
    <property type="molecule type" value="Genomic_DNA"/>
</dbReference>
<protein>
    <submittedName>
        <fullName evidence="2">Uncharacterized protein</fullName>
    </submittedName>
</protein>
<evidence type="ECO:0000313" key="3">
    <source>
        <dbReference type="Proteomes" id="UP000510621"/>
    </source>
</evidence>
<sequence length="112" mass="12053">MAAFEPGHNKVGGRQPGSLNKTTLEGRQIALGFAAEAMQTAVDIMRDLEAPHTTRLAACIDIMNRAWGKPTQAVSVDAESEPLQILIRHFTDAVPTEPADIGEPAPNQPRLL</sequence>
<name>A0A7L6AW39_9GAMM</name>
<organism evidence="2 3">
    <name type="scientific">Candidatus Thiothrix singaporensis</name>
    <dbReference type="NCBI Taxonomy" id="2799669"/>
    <lineage>
        <taxon>Bacteria</taxon>
        <taxon>Pseudomonadati</taxon>
        <taxon>Pseudomonadota</taxon>
        <taxon>Gammaproteobacteria</taxon>
        <taxon>Thiotrichales</taxon>
        <taxon>Thiotrichaceae</taxon>
        <taxon>Thiothrix</taxon>
    </lineage>
</organism>
<feature type="region of interest" description="Disordered" evidence="1">
    <location>
        <begin position="1"/>
        <end position="23"/>
    </location>
</feature>
<dbReference type="Proteomes" id="UP000510621">
    <property type="component" value="Chromosome"/>
</dbReference>
<dbReference type="AlphaFoldDB" id="A0A7L6AW39"/>
<proteinExistence type="predicted"/>
<keyword evidence="3" id="KW-1185">Reference proteome</keyword>
<accession>A0A7L6AW39</accession>
<evidence type="ECO:0000313" key="2">
    <source>
        <dbReference type="EMBL" id="QLQ33208.1"/>
    </source>
</evidence>
<dbReference type="KEGG" id="this:HZT40_18250"/>
<evidence type="ECO:0000256" key="1">
    <source>
        <dbReference type="SAM" id="MobiDB-lite"/>
    </source>
</evidence>
<gene>
    <name evidence="2" type="ORF">HZT40_18250</name>
</gene>